<dbReference type="EMBL" id="JAVKPK010000101">
    <property type="protein sequence ID" value="MDR7667177.1"/>
    <property type="molecule type" value="Genomic_DNA"/>
</dbReference>
<keyword evidence="2" id="KW-1185">Reference proteome</keyword>
<comment type="caution">
    <text evidence="1">The sequence shown here is derived from an EMBL/GenBank/DDBJ whole genome shotgun (WGS) entry which is preliminary data.</text>
</comment>
<reference evidence="2" key="1">
    <citation type="submission" date="2023-07" db="EMBL/GenBank/DDBJ databases">
        <title>Whole-genome sequencing of a new Methanosarcina sp. Z-7115.</title>
        <authorList>
            <person name="Zhilina T.N."/>
            <person name="Merkel A.Y."/>
        </authorList>
    </citation>
    <scope>NUCLEOTIDE SEQUENCE [LARGE SCALE GENOMIC DNA]</scope>
    <source>
        <strain evidence="2">Z-7115</strain>
    </source>
</reference>
<organism evidence="1 2">
    <name type="scientific">Methanosarcina baikalica</name>
    <dbReference type="NCBI Taxonomy" id="3073890"/>
    <lineage>
        <taxon>Archaea</taxon>
        <taxon>Methanobacteriati</taxon>
        <taxon>Methanobacteriota</taxon>
        <taxon>Stenosarchaea group</taxon>
        <taxon>Methanomicrobia</taxon>
        <taxon>Methanosarcinales</taxon>
        <taxon>Methanosarcinaceae</taxon>
        <taxon>Methanosarcina</taxon>
    </lineage>
</organism>
<dbReference type="RefSeq" id="WP_310577205.1">
    <property type="nucleotide sequence ID" value="NZ_JAVKPK010000101.1"/>
</dbReference>
<protein>
    <submittedName>
        <fullName evidence="1">Uncharacterized protein</fullName>
    </submittedName>
</protein>
<evidence type="ECO:0000313" key="2">
    <source>
        <dbReference type="Proteomes" id="UP001246244"/>
    </source>
</evidence>
<accession>A0ABU2D5B4</accession>
<evidence type="ECO:0000313" key="1">
    <source>
        <dbReference type="EMBL" id="MDR7667177.1"/>
    </source>
</evidence>
<sequence length="547" mass="65350">KDEIMGYLLLNINCIRISIEDKILDIEFIVEPLEDANKQAMTRLGALRAIFPFCEKYQSRGIWILPFGQIPSYDPSIKDISEENLRIKSDVQKNIIWTNIVEGQYCLTSLYEYEKVWYDFRIDNLKFIKNISNLFKAFIEGKFKKHMNGHEELKYRLENFFKDFPTLSKELKDNFSEELWNQLTKEKSPLTNEKYPLKNWFFYLNNFFHQISVYTDNKDTKKGKLAVSNLNDSQKYLTGMHKTFESFFDVSYDYFSAKSLDEEELKAYNLLADLLNLWINEPPRVKPKNALSYIRQMKEFQQKKLICQLNEVFAPLKSTGMTIIIPENIYVDHPFRYLIFAFSVKDPRHIERELMIIFESLLELKEIAHFFYLVPLYEKALFCSEGYKINSDLLSQFKEDNIKDRESITFQPIPKNLMGYLPTLEFKNSSVYQIQIKIYELLGMVEILKKTKDIIEPLSYKQNKYILELYKHQQNRYIKKEKELEMLSLETKDYFLKEFSSQSKEPYFKVLYDFLALIEISLKENKLDEFYWKLDVKQIVNAIDLLK</sequence>
<gene>
    <name evidence="1" type="ORF">RG963_15615</name>
</gene>
<name>A0ABU2D5B4_9EURY</name>
<feature type="non-terminal residue" evidence="1">
    <location>
        <position position="1"/>
    </location>
</feature>
<proteinExistence type="predicted"/>
<dbReference type="Proteomes" id="UP001246244">
    <property type="component" value="Unassembled WGS sequence"/>
</dbReference>